<dbReference type="Proteomes" id="UP000193467">
    <property type="component" value="Unassembled WGS sequence"/>
</dbReference>
<name>A0A1Y2FTU5_9BASI</name>
<accession>A0A1Y2FTU5</accession>
<evidence type="ECO:0000313" key="4">
    <source>
        <dbReference type="Proteomes" id="UP000193467"/>
    </source>
</evidence>
<comment type="caution">
    <text evidence="3">The sequence shown here is derived from an EMBL/GenBank/DDBJ whole genome shotgun (WGS) entry which is preliminary data.</text>
</comment>
<feature type="compositionally biased region" description="Gly residues" evidence="2">
    <location>
        <begin position="365"/>
        <end position="376"/>
    </location>
</feature>
<feature type="region of interest" description="Disordered" evidence="2">
    <location>
        <begin position="49"/>
        <end position="99"/>
    </location>
</feature>
<evidence type="ECO:0000313" key="3">
    <source>
        <dbReference type="EMBL" id="ORY87440.1"/>
    </source>
</evidence>
<reference evidence="3 4" key="1">
    <citation type="submission" date="2016-07" db="EMBL/GenBank/DDBJ databases">
        <title>Pervasive Adenine N6-methylation of Active Genes in Fungi.</title>
        <authorList>
            <consortium name="DOE Joint Genome Institute"/>
            <person name="Mondo S.J."/>
            <person name="Dannebaum R.O."/>
            <person name="Kuo R.C."/>
            <person name="Labutti K."/>
            <person name="Haridas S."/>
            <person name="Kuo A."/>
            <person name="Salamov A."/>
            <person name="Ahrendt S.R."/>
            <person name="Lipzen A."/>
            <person name="Sullivan W."/>
            <person name="Andreopoulos W.B."/>
            <person name="Clum A."/>
            <person name="Lindquist E."/>
            <person name="Daum C."/>
            <person name="Ramamoorthy G.K."/>
            <person name="Gryganskyi A."/>
            <person name="Culley D."/>
            <person name="Magnuson J.K."/>
            <person name="James T.Y."/>
            <person name="O'Malley M.A."/>
            <person name="Stajich J.E."/>
            <person name="Spatafora J.W."/>
            <person name="Visel A."/>
            <person name="Grigoriev I.V."/>
        </authorList>
    </citation>
    <scope>NUCLEOTIDE SEQUENCE [LARGE SCALE GENOMIC DNA]</scope>
    <source>
        <strain evidence="3 4">62-1032</strain>
    </source>
</reference>
<feature type="coiled-coil region" evidence="1">
    <location>
        <begin position="8"/>
        <end position="42"/>
    </location>
</feature>
<feature type="compositionally biased region" description="Low complexity" evidence="2">
    <location>
        <begin position="49"/>
        <end position="60"/>
    </location>
</feature>
<dbReference type="AlphaFoldDB" id="A0A1Y2FTU5"/>
<feature type="compositionally biased region" description="Low complexity" evidence="2">
    <location>
        <begin position="243"/>
        <end position="258"/>
    </location>
</feature>
<feature type="compositionally biased region" description="Low complexity" evidence="2">
    <location>
        <begin position="68"/>
        <end position="91"/>
    </location>
</feature>
<evidence type="ECO:0000256" key="2">
    <source>
        <dbReference type="SAM" id="MobiDB-lite"/>
    </source>
</evidence>
<protein>
    <submittedName>
        <fullName evidence="3">Uncharacterized protein</fullName>
    </submittedName>
</protein>
<keyword evidence="4" id="KW-1185">Reference proteome</keyword>
<dbReference type="InParanoid" id="A0A1Y2FTU5"/>
<feature type="compositionally biased region" description="Polar residues" evidence="2">
    <location>
        <begin position="295"/>
        <end position="310"/>
    </location>
</feature>
<feature type="compositionally biased region" description="Low complexity" evidence="2">
    <location>
        <begin position="200"/>
        <end position="232"/>
    </location>
</feature>
<feature type="compositionally biased region" description="Low complexity" evidence="2">
    <location>
        <begin position="335"/>
        <end position="356"/>
    </location>
</feature>
<dbReference type="STRING" id="106004.A0A1Y2FTU5"/>
<keyword evidence="1" id="KW-0175">Coiled coil</keyword>
<organism evidence="3 4">
    <name type="scientific">Leucosporidium creatinivorum</name>
    <dbReference type="NCBI Taxonomy" id="106004"/>
    <lineage>
        <taxon>Eukaryota</taxon>
        <taxon>Fungi</taxon>
        <taxon>Dikarya</taxon>
        <taxon>Basidiomycota</taxon>
        <taxon>Pucciniomycotina</taxon>
        <taxon>Microbotryomycetes</taxon>
        <taxon>Leucosporidiales</taxon>
        <taxon>Leucosporidium</taxon>
    </lineage>
</organism>
<proteinExistence type="predicted"/>
<feature type="region of interest" description="Disordered" evidence="2">
    <location>
        <begin position="155"/>
        <end position="385"/>
    </location>
</feature>
<dbReference type="EMBL" id="MCGR01000013">
    <property type="protein sequence ID" value="ORY87440.1"/>
    <property type="molecule type" value="Genomic_DNA"/>
</dbReference>
<feature type="compositionally biased region" description="Low complexity" evidence="2">
    <location>
        <begin position="179"/>
        <end position="192"/>
    </location>
</feature>
<feature type="coiled-coil region" evidence="1">
    <location>
        <begin position="106"/>
        <end position="140"/>
    </location>
</feature>
<gene>
    <name evidence="3" type="ORF">BCR35DRAFT_302201</name>
</gene>
<sequence length="385" mass="39994">MAHELPAADGESSLVRELTIKLEQLRAEKGQLQGLLESSLSNDLREQLLLLQRRQSQPQGHSRHRSSSSDVGSPSTSSSSSTGASFPSSPSLQNHSISPSFSDASFTALRSENDELRARLEASEMQREWANREVVELKRRLGMIQLDELEELDLASGGTETSRRPLGASGSASRERSNSRGNGWSSNGSNSNGAGGIRIPGAGTSSFSPPSSFAAARNSAFGGQRTSSSFSSRGGGYPHSRGSSLNTTLTTPSSSYPVTLPPPTSPASSSFNSRGGGFQAFLHHHPGSRAPPPSSISGLPSYQLNGSDSSFDADDLTPSRSSYADGLGEDDQEDGGLTPLSTSPGSRSGSLSRRTSFSVVQQCGSGSGSGSAGAGPGRQNEVATA</sequence>
<evidence type="ECO:0000256" key="1">
    <source>
        <dbReference type="SAM" id="Coils"/>
    </source>
</evidence>